<protein>
    <submittedName>
        <fullName evidence="2">Uncharacterized protein</fullName>
    </submittedName>
</protein>
<evidence type="ECO:0000313" key="2">
    <source>
        <dbReference type="EMBL" id="EKC38351.1"/>
    </source>
</evidence>
<comment type="caution">
    <text evidence="1">Lacks conserved residue(s) required for the propagation of feature annotation.</text>
</comment>
<proteinExistence type="predicted"/>
<dbReference type="CDD" id="cd00054">
    <property type="entry name" value="EGF_CA"/>
    <property type="match status" value="1"/>
</dbReference>
<dbReference type="HOGENOM" id="CLU_556967_0_0_1"/>
<dbReference type="EMBL" id="JH818278">
    <property type="protein sequence ID" value="EKC38351.1"/>
    <property type="molecule type" value="Genomic_DNA"/>
</dbReference>
<dbReference type="InterPro" id="IPR000742">
    <property type="entry name" value="EGF"/>
</dbReference>
<reference evidence="2" key="1">
    <citation type="journal article" date="2012" name="Nature">
        <title>The oyster genome reveals stress adaptation and complexity of shell formation.</title>
        <authorList>
            <person name="Zhang G."/>
            <person name="Fang X."/>
            <person name="Guo X."/>
            <person name="Li L."/>
            <person name="Luo R."/>
            <person name="Xu F."/>
            <person name="Yang P."/>
            <person name="Zhang L."/>
            <person name="Wang X."/>
            <person name="Qi H."/>
            <person name="Xiong Z."/>
            <person name="Que H."/>
            <person name="Xie Y."/>
            <person name="Holland P.W."/>
            <person name="Paps J."/>
            <person name="Zhu Y."/>
            <person name="Wu F."/>
            <person name="Chen Y."/>
            <person name="Wang J."/>
            <person name="Peng C."/>
            <person name="Meng J."/>
            <person name="Yang L."/>
            <person name="Liu J."/>
            <person name="Wen B."/>
            <person name="Zhang N."/>
            <person name="Huang Z."/>
            <person name="Zhu Q."/>
            <person name="Feng Y."/>
            <person name="Mount A."/>
            <person name="Hedgecock D."/>
            <person name="Xu Z."/>
            <person name="Liu Y."/>
            <person name="Domazet-Loso T."/>
            <person name="Du Y."/>
            <person name="Sun X."/>
            <person name="Zhang S."/>
            <person name="Liu B."/>
            <person name="Cheng P."/>
            <person name="Jiang X."/>
            <person name="Li J."/>
            <person name="Fan D."/>
            <person name="Wang W."/>
            <person name="Fu W."/>
            <person name="Wang T."/>
            <person name="Wang B."/>
            <person name="Zhang J."/>
            <person name="Peng Z."/>
            <person name="Li Y."/>
            <person name="Li N."/>
            <person name="Wang J."/>
            <person name="Chen M."/>
            <person name="He Y."/>
            <person name="Tan F."/>
            <person name="Song X."/>
            <person name="Zheng Q."/>
            <person name="Huang R."/>
            <person name="Yang H."/>
            <person name="Du X."/>
            <person name="Chen L."/>
            <person name="Yang M."/>
            <person name="Gaffney P.M."/>
            <person name="Wang S."/>
            <person name="Luo L."/>
            <person name="She Z."/>
            <person name="Ming Y."/>
            <person name="Huang W."/>
            <person name="Zhang S."/>
            <person name="Huang B."/>
            <person name="Zhang Y."/>
            <person name="Qu T."/>
            <person name="Ni P."/>
            <person name="Miao G."/>
            <person name="Wang J."/>
            <person name="Wang Q."/>
            <person name="Steinberg C.E."/>
            <person name="Wang H."/>
            <person name="Li N."/>
            <person name="Qian L."/>
            <person name="Zhang G."/>
            <person name="Li Y."/>
            <person name="Yang H."/>
            <person name="Liu X."/>
            <person name="Wang J."/>
            <person name="Yin Y."/>
            <person name="Wang J."/>
        </authorList>
    </citation>
    <scope>NUCLEOTIDE SEQUENCE [LARGE SCALE GENOMIC DNA]</scope>
    <source>
        <strain evidence="2">05x7-T-G4-1.051#20</strain>
    </source>
</reference>
<accession>K1RUI2</accession>
<organism evidence="2">
    <name type="scientific">Magallana gigas</name>
    <name type="common">Pacific oyster</name>
    <name type="synonym">Crassostrea gigas</name>
    <dbReference type="NCBI Taxonomy" id="29159"/>
    <lineage>
        <taxon>Eukaryota</taxon>
        <taxon>Metazoa</taxon>
        <taxon>Spiralia</taxon>
        <taxon>Lophotrochozoa</taxon>
        <taxon>Mollusca</taxon>
        <taxon>Bivalvia</taxon>
        <taxon>Autobranchia</taxon>
        <taxon>Pteriomorphia</taxon>
        <taxon>Ostreida</taxon>
        <taxon>Ostreoidea</taxon>
        <taxon>Ostreidae</taxon>
        <taxon>Magallana</taxon>
    </lineage>
</organism>
<name>K1RUI2_MAGGI</name>
<dbReference type="InterPro" id="IPR001881">
    <property type="entry name" value="EGF-like_Ca-bd_dom"/>
</dbReference>
<gene>
    <name evidence="2" type="ORF">CGI_10021789</name>
</gene>
<sequence length="490" mass="53970">MRTFLLIAELLLCLIISSTNGHLIAGTISGYFYNRIAAVQAVFYLFQRLTYRLVWERGSGPCGQSCSAQDVGNYLSSLPPTLSSLKWRCTTGCQSANQDLHDVSYTLTAVSDDLTLSGYEVLAPSLGLGKMVAAFDFGIRNDTGVPNASPISAVPATLGVQFGCTTVINIPAEDPDADSVRCRLATPEECGNACTNAPNITLNWTCSVSIPATTQHGYEPNRKYVITVMVEDYPDYTISVGDQVRSIRKPISKIPSQVRTERSKYPAYHRSDPEVYPPFISQFTITTIVRQQACGDLGLRVDGVVPNPTNLFRVSYGGGSVQFNGAFYMQSPNINDTTFITSFFKGVNYNVLPDDENRTIGNFRDDVRRARYVWGTYDVRQYADTLLCVWGHVDDCGGHTCQNGGKCVDLFRRWTCKCPHGFKPKDCSHSRFQKVGSTRSTGDDSWGRHGACGDGMLLVVSICCRQKARLQREKKKGQISGSGHIRDPLA</sequence>
<keyword evidence="1" id="KW-0245">EGF-like domain</keyword>
<dbReference type="SMART" id="SM00181">
    <property type="entry name" value="EGF"/>
    <property type="match status" value="1"/>
</dbReference>
<dbReference type="PROSITE" id="PS50026">
    <property type="entry name" value="EGF_3"/>
    <property type="match status" value="1"/>
</dbReference>
<dbReference type="InParanoid" id="K1RUI2"/>
<dbReference type="GO" id="GO:0005509">
    <property type="term" value="F:calcium ion binding"/>
    <property type="evidence" value="ECO:0007669"/>
    <property type="project" value="InterPro"/>
</dbReference>
<dbReference type="Gene3D" id="2.10.25.10">
    <property type="entry name" value="Laminin"/>
    <property type="match status" value="1"/>
</dbReference>
<evidence type="ECO:0000256" key="1">
    <source>
        <dbReference type="PROSITE-ProRule" id="PRU00076"/>
    </source>
</evidence>
<dbReference type="Pfam" id="PF00008">
    <property type="entry name" value="EGF"/>
    <property type="match status" value="1"/>
</dbReference>
<keyword evidence="1" id="KW-1015">Disulfide bond</keyword>
<dbReference type="AlphaFoldDB" id="K1RUI2"/>
<dbReference type="SMART" id="SM00179">
    <property type="entry name" value="EGF_CA"/>
    <property type="match status" value="1"/>
</dbReference>
<feature type="disulfide bond" evidence="1">
    <location>
        <begin position="418"/>
        <end position="427"/>
    </location>
</feature>
<dbReference type="PROSITE" id="PS01186">
    <property type="entry name" value="EGF_2"/>
    <property type="match status" value="1"/>
</dbReference>
<dbReference type="SUPFAM" id="SSF57196">
    <property type="entry name" value="EGF/Laminin"/>
    <property type="match status" value="1"/>
</dbReference>